<keyword evidence="4" id="KW-1185">Reference proteome</keyword>
<name>A0A1R1YHA5_9FUNG</name>
<dbReference type="OrthoDB" id="691673at2759"/>
<dbReference type="Gene3D" id="1.10.10.60">
    <property type="entry name" value="Homeodomain-like"/>
    <property type="match status" value="1"/>
</dbReference>
<sequence>MSDNEGDFIVESNQFNYNPMNGIQYKDNQLDEDLQKDNISLEVEQVLVSYPNNYSVSDSISQNLANSYTNQNLSHASLADHSDSSKNQVNSIDSESEKKEIIQTFHNAVETLNKEQGHNIVIGYNHPPPRNISIDQDFHRLGLGQMNQERLLSPKFNRSKNWSKEETALMLSGLVELTKNLPPKKRELMLRNNVIFDQIAADLQSKGYDRNNQACLVRWRNILRIYKTQRRIAMENGTEIKDNQYSAEIEQIYSNSPEELCFDYNEHTSVNSPQDDNNDDTDQSNTNTPSSAPKKLNSSVPSTPSNLNGKKIINSSSKSKSQRLYKKSIRPCIVPKTPAIFSQGQQYDQNFQATLLLPKSTAGYIDQQGIRHIASNTPIAPNSASGLQNAKGANRFTPLLMSGSQNNPSLASGVEFSNGLLNSDSNYESANGSDQSTLLEASNNPNSANNKWNQSNPSSNLSANQAVGYVNSQQNASTTPIKSDILYQYSVNLNSSSKKRKKNQQLQLEADVISKFDNQIIKIFQLLAEQSEHYQRLSAEVQSIKDSVTGHQDEISKLCKDIEVKDQKRDELQLQVMNTVQALSNVIAEKKD</sequence>
<dbReference type="EMBL" id="LSSN01000046">
    <property type="protein sequence ID" value="OMJ26254.1"/>
    <property type="molecule type" value="Genomic_DNA"/>
</dbReference>
<evidence type="ECO:0000313" key="4">
    <source>
        <dbReference type="Proteomes" id="UP000187283"/>
    </source>
</evidence>
<feature type="region of interest" description="Disordered" evidence="1">
    <location>
        <begin position="425"/>
        <end position="460"/>
    </location>
</feature>
<gene>
    <name evidence="3" type="ORF">AYI70_g315</name>
</gene>
<accession>A0A1R1YHA5</accession>
<comment type="caution">
    <text evidence="3">The sequence shown here is derived from an EMBL/GenBank/DDBJ whole genome shotgun (WGS) entry which is preliminary data.</text>
</comment>
<evidence type="ECO:0000256" key="1">
    <source>
        <dbReference type="SAM" id="MobiDB-lite"/>
    </source>
</evidence>
<feature type="region of interest" description="Disordered" evidence="1">
    <location>
        <begin position="266"/>
        <end position="324"/>
    </location>
</feature>
<evidence type="ECO:0000313" key="3">
    <source>
        <dbReference type="EMBL" id="OMJ26254.1"/>
    </source>
</evidence>
<feature type="compositionally biased region" description="Low complexity" evidence="1">
    <location>
        <begin position="310"/>
        <end position="319"/>
    </location>
</feature>
<feature type="domain" description="Myb/SANT-like DNA-binding" evidence="2">
    <location>
        <begin position="160"/>
        <end position="251"/>
    </location>
</feature>
<dbReference type="AlphaFoldDB" id="A0A1R1YHA5"/>
<reference evidence="3 4" key="1">
    <citation type="submission" date="2017-01" db="EMBL/GenBank/DDBJ databases">
        <authorList>
            <person name="Mah S.A."/>
            <person name="Swanson W.J."/>
            <person name="Moy G.W."/>
            <person name="Vacquier V.D."/>
        </authorList>
    </citation>
    <scope>NUCLEOTIDE SEQUENCE [LARGE SCALE GENOMIC DNA]</scope>
    <source>
        <strain evidence="3 4">GSMNP</strain>
    </source>
</reference>
<proteinExistence type="predicted"/>
<dbReference type="InterPro" id="IPR044822">
    <property type="entry name" value="Myb_DNA-bind_4"/>
</dbReference>
<feature type="compositionally biased region" description="Polar residues" evidence="1">
    <location>
        <begin position="296"/>
        <end position="308"/>
    </location>
</feature>
<feature type="compositionally biased region" description="Low complexity" evidence="1">
    <location>
        <begin position="442"/>
        <end position="456"/>
    </location>
</feature>
<organism evidence="3 4">
    <name type="scientific">Smittium culicis</name>
    <dbReference type="NCBI Taxonomy" id="133412"/>
    <lineage>
        <taxon>Eukaryota</taxon>
        <taxon>Fungi</taxon>
        <taxon>Fungi incertae sedis</taxon>
        <taxon>Zoopagomycota</taxon>
        <taxon>Kickxellomycotina</taxon>
        <taxon>Harpellomycetes</taxon>
        <taxon>Harpellales</taxon>
        <taxon>Legeriomycetaceae</taxon>
        <taxon>Smittium</taxon>
    </lineage>
</organism>
<dbReference type="Pfam" id="PF13837">
    <property type="entry name" value="Myb_DNA-bind_4"/>
    <property type="match status" value="1"/>
</dbReference>
<feature type="compositionally biased region" description="Polar residues" evidence="1">
    <location>
        <begin position="425"/>
        <end position="441"/>
    </location>
</feature>
<dbReference type="Proteomes" id="UP000187283">
    <property type="component" value="Unassembled WGS sequence"/>
</dbReference>
<evidence type="ECO:0000259" key="2">
    <source>
        <dbReference type="Pfam" id="PF13837"/>
    </source>
</evidence>
<protein>
    <recommendedName>
        <fullName evidence="2">Myb/SANT-like DNA-binding domain-containing protein</fullName>
    </recommendedName>
</protein>